<evidence type="ECO:0000256" key="6">
    <source>
        <dbReference type="ARBA" id="ARBA00022989"/>
    </source>
</evidence>
<evidence type="ECO:0000313" key="11">
    <source>
        <dbReference type="Proteomes" id="UP001157126"/>
    </source>
</evidence>
<gene>
    <name evidence="10" type="ORF">GCM10025883_40760</name>
</gene>
<evidence type="ECO:0000256" key="2">
    <source>
        <dbReference type="ARBA" id="ARBA00007935"/>
    </source>
</evidence>
<dbReference type="SUPFAM" id="SSF81345">
    <property type="entry name" value="ABC transporter involved in vitamin B12 uptake, BtuC"/>
    <property type="match status" value="1"/>
</dbReference>
<feature type="compositionally biased region" description="Polar residues" evidence="8">
    <location>
        <begin position="97"/>
        <end position="106"/>
    </location>
</feature>
<evidence type="ECO:0000256" key="8">
    <source>
        <dbReference type="SAM" id="MobiDB-lite"/>
    </source>
</evidence>
<dbReference type="Pfam" id="PF01032">
    <property type="entry name" value="FecCD"/>
    <property type="match status" value="1"/>
</dbReference>
<proteinExistence type="inferred from homology"/>
<keyword evidence="11" id="KW-1185">Reference proteome</keyword>
<evidence type="ECO:0000256" key="1">
    <source>
        <dbReference type="ARBA" id="ARBA00004651"/>
    </source>
</evidence>
<protein>
    <submittedName>
        <fullName evidence="10">Uncharacterized protein</fullName>
    </submittedName>
</protein>
<dbReference type="InterPro" id="IPR037294">
    <property type="entry name" value="ABC_BtuC-like"/>
</dbReference>
<evidence type="ECO:0000256" key="5">
    <source>
        <dbReference type="ARBA" id="ARBA00022692"/>
    </source>
</evidence>
<keyword evidence="6 9" id="KW-1133">Transmembrane helix</keyword>
<dbReference type="Gene3D" id="1.10.3470.10">
    <property type="entry name" value="ABC transporter involved in vitamin B12 uptake, BtuC"/>
    <property type="match status" value="1"/>
</dbReference>
<accession>A0ABQ6IY85</accession>
<evidence type="ECO:0000313" key="10">
    <source>
        <dbReference type="EMBL" id="GMA42031.1"/>
    </source>
</evidence>
<feature type="region of interest" description="Disordered" evidence="8">
    <location>
        <begin position="97"/>
        <end position="128"/>
    </location>
</feature>
<keyword evidence="7 9" id="KW-0472">Membrane</keyword>
<dbReference type="EMBL" id="BSUO01000001">
    <property type="protein sequence ID" value="GMA42031.1"/>
    <property type="molecule type" value="Genomic_DNA"/>
</dbReference>
<evidence type="ECO:0000256" key="4">
    <source>
        <dbReference type="ARBA" id="ARBA00022475"/>
    </source>
</evidence>
<dbReference type="InterPro" id="IPR000522">
    <property type="entry name" value="ABC_transptr_permease_BtuC"/>
</dbReference>
<reference evidence="11" key="1">
    <citation type="journal article" date="2019" name="Int. J. Syst. Evol. Microbiol.">
        <title>The Global Catalogue of Microorganisms (GCM) 10K type strain sequencing project: providing services to taxonomists for standard genome sequencing and annotation.</title>
        <authorList>
            <consortium name="The Broad Institute Genomics Platform"/>
            <consortium name="The Broad Institute Genome Sequencing Center for Infectious Disease"/>
            <person name="Wu L."/>
            <person name="Ma J."/>
        </authorList>
    </citation>
    <scope>NUCLEOTIDE SEQUENCE [LARGE SCALE GENOMIC DNA]</scope>
    <source>
        <strain evidence="11">NBRC 113072</strain>
    </source>
</reference>
<dbReference type="Proteomes" id="UP001157126">
    <property type="component" value="Unassembled WGS sequence"/>
</dbReference>
<feature type="transmembrane region" description="Helical" evidence="9">
    <location>
        <begin position="12"/>
        <end position="31"/>
    </location>
</feature>
<keyword evidence="4" id="KW-1003">Cell membrane</keyword>
<comment type="subcellular location">
    <subcellularLocation>
        <location evidence="1">Cell membrane</location>
        <topology evidence="1">Multi-pass membrane protein</topology>
    </subcellularLocation>
</comment>
<keyword evidence="5 9" id="KW-0812">Transmembrane</keyword>
<comment type="similarity">
    <text evidence="2">Belongs to the binding-protein-dependent transport system permease family. FecCD subfamily.</text>
</comment>
<evidence type="ECO:0000256" key="9">
    <source>
        <dbReference type="SAM" id="Phobius"/>
    </source>
</evidence>
<evidence type="ECO:0000256" key="3">
    <source>
        <dbReference type="ARBA" id="ARBA00022448"/>
    </source>
</evidence>
<dbReference type="PANTHER" id="PTHR30472">
    <property type="entry name" value="FERRIC ENTEROBACTIN TRANSPORT SYSTEM PERMEASE PROTEIN"/>
    <property type="match status" value="1"/>
</dbReference>
<sequence length="128" mass="13432">MDTTRHTRAWSGVLLVVIAVVVLVSAAHGPLPTTPVEAGKILLGHLVPGMPWMSDGSITPPQDEAVWSFRLARSLLAALAGAALALAGAILQVTVRNPSRSPTSSGSQQARVSARSPRSSPGRPRWRV</sequence>
<keyword evidence="3" id="KW-0813">Transport</keyword>
<organism evidence="10 11">
    <name type="scientific">Mobilicoccus caccae</name>
    <dbReference type="NCBI Taxonomy" id="1859295"/>
    <lineage>
        <taxon>Bacteria</taxon>
        <taxon>Bacillati</taxon>
        <taxon>Actinomycetota</taxon>
        <taxon>Actinomycetes</taxon>
        <taxon>Micrococcales</taxon>
        <taxon>Dermatophilaceae</taxon>
        <taxon>Mobilicoccus</taxon>
    </lineage>
</organism>
<feature type="compositionally biased region" description="Low complexity" evidence="8">
    <location>
        <begin position="107"/>
        <end position="128"/>
    </location>
</feature>
<dbReference type="PANTHER" id="PTHR30472:SF25">
    <property type="entry name" value="ABC TRANSPORTER PERMEASE PROTEIN MJ0876-RELATED"/>
    <property type="match status" value="1"/>
</dbReference>
<feature type="transmembrane region" description="Helical" evidence="9">
    <location>
        <begin position="75"/>
        <end position="95"/>
    </location>
</feature>
<comment type="caution">
    <text evidence="10">The sequence shown here is derived from an EMBL/GenBank/DDBJ whole genome shotgun (WGS) entry which is preliminary data.</text>
</comment>
<name>A0ABQ6IY85_9MICO</name>
<evidence type="ECO:0000256" key="7">
    <source>
        <dbReference type="ARBA" id="ARBA00023136"/>
    </source>
</evidence>